<dbReference type="Pfam" id="PF13807">
    <property type="entry name" value="GNVR"/>
    <property type="match status" value="1"/>
</dbReference>
<dbReference type="Proteomes" id="UP001368500">
    <property type="component" value="Unassembled WGS sequence"/>
</dbReference>
<name>A0ABU9BE08_9BURK</name>
<feature type="coiled-coil region" evidence="6">
    <location>
        <begin position="179"/>
        <end position="277"/>
    </location>
</feature>
<keyword evidence="3 7" id="KW-0812">Transmembrane</keyword>
<dbReference type="InterPro" id="IPR017468">
    <property type="entry name" value="Chain_len_reg_EpsF"/>
</dbReference>
<evidence type="ECO:0000259" key="9">
    <source>
        <dbReference type="Pfam" id="PF13807"/>
    </source>
</evidence>
<dbReference type="NCBIfam" id="TIGR03017">
    <property type="entry name" value="EpsF"/>
    <property type="match status" value="1"/>
</dbReference>
<evidence type="ECO:0000256" key="7">
    <source>
        <dbReference type="SAM" id="Phobius"/>
    </source>
</evidence>
<dbReference type="InterPro" id="IPR003856">
    <property type="entry name" value="LPS_length_determ_N"/>
</dbReference>
<feature type="domain" description="Polysaccharide chain length determinant N-terminal" evidence="8">
    <location>
        <begin position="2"/>
        <end position="88"/>
    </location>
</feature>
<dbReference type="InterPro" id="IPR032807">
    <property type="entry name" value="GNVR"/>
</dbReference>
<dbReference type="RefSeq" id="WP_341375933.1">
    <property type="nucleotide sequence ID" value="NZ_JBBUTF010000020.1"/>
</dbReference>
<comment type="caution">
    <text evidence="10">The sequence shown here is derived from an EMBL/GenBank/DDBJ whole genome shotgun (WGS) entry which is preliminary data.</text>
</comment>
<keyword evidence="6" id="KW-0175">Coiled coil</keyword>
<evidence type="ECO:0000256" key="1">
    <source>
        <dbReference type="ARBA" id="ARBA00004651"/>
    </source>
</evidence>
<dbReference type="EMBL" id="JBBUTF010000020">
    <property type="protein sequence ID" value="MEK8028148.1"/>
    <property type="molecule type" value="Genomic_DNA"/>
</dbReference>
<dbReference type="InterPro" id="IPR050445">
    <property type="entry name" value="Bact_polysacc_biosynth/exp"/>
</dbReference>
<keyword evidence="5 7" id="KW-0472">Membrane</keyword>
<feature type="transmembrane region" description="Helical" evidence="7">
    <location>
        <begin position="12"/>
        <end position="35"/>
    </location>
</feature>
<keyword evidence="2" id="KW-1003">Cell membrane</keyword>
<dbReference type="PANTHER" id="PTHR32309">
    <property type="entry name" value="TYROSINE-PROTEIN KINASE"/>
    <property type="match status" value="1"/>
</dbReference>
<sequence length="475" mass="52165">MNLSTFLASLRARWWLLAATFLITAVTALGISLLLPKRYQAMASVVVDAKPDPVSAMIYPGLASPAFMNTQVDVLQSERVALRVVRELKLTDNPEFRERWQIEARGRGTLEQWLAGMLLKKVEIRPSKESNVLSIFVSWSEPRFAAAVANAWVKAFIATTLELRVDPARQYSTFFETQVREARTTLERAQARLSEFQKANGIIASDERLDVENARLQELSSQLVALQAQQADAVSRDAQVAARRGDRMQEVLNNPLINQLKSEITRAEAQLQDLMARYGDAHPQVISAKASLAEQRAKLDQETRAAVGSVGVTLNINRQRVSEVRGALESQRDKLVRLRTVRDEGMVLQRDVDNAQKAYDTVFARSNQTQLESQNTQSNINLLTEAVSPAEPAGPNVALNTVIAAMAGLVLGAGLCVVLELRDRRVRGPQDIAEALDLPVIGVLGGPGPAVAKLARPQMAQRLLGQSPVSANKVV</sequence>
<dbReference type="PANTHER" id="PTHR32309:SF13">
    <property type="entry name" value="FERRIC ENTEROBACTIN TRANSPORT PROTEIN FEPE"/>
    <property type="match status" value="1"/>
</dbReference>
<evidence type="ECO:0000256" key="5">
    <source>
        <dbReference type="ARBA" id="ARBA00023136"/>
    </source>
</evidence>
<reference evidence="10 11" key="1">
    <citation type="submission" date="2024-04" db="EMBL/GenBank/DDBJ databases">
        <title>Novel species of the genus Ideonella isolated from streams.</title>
        <authorList>
            <person name="Lu H."/>
        </authorList>
    </citation>
    <scope>NUCLEOTIDE SEQUENCE [LARGE SCALE GENOMIC DNA]</scope>
    <source>
        <strain evidence="10 11">BYS139W</strain>
    </source>
</reference>
<feature type="domain" description="Tyrosine-protein kinase G-rich" evidence="9">
    <location>
        <begin position="347"/>
        <end position="418"/>
    </location>
</feature>
<organism evidence="10 11">
    <name type="scientific">Pseudaquabacterium rugosum</name>
    <dbReference type="NCBI Taxonomy" id="2984194"/>
    <lineage>
        <taxon>Bacteria</taxon>
        <taxon>Pseudomonadati</taxon>
        <taxon>Pseudomonadota</taxon>
        <taxon>Betaproteobacteria</taxon>
        <taxon>Burkholderiales</taxon>
        <taxon>Sphaerotilaceae</taxon>
        <taxon>Pseudaquabacterium</taxon>
    </lineage>
</organism>
<dbReference type="Pfam" id="PF02706">
    <property type="entry name" value="Wzz"/>
    <property type="match status" value="1"/>
</dbReference>
<evidence type="ECO:0000259" key="8">
    <source>
        <dbReference type="Pfam" id="PF02706"/>
    </source>
</evidence>
<evidence type="ECO:0000313" key="10">
    <source>
        <dbReference type="EMBL" id="MEK8028148.1"/>
    </source>
</evidence>
<evidence type="ECO:0000256" key="2">
    <source>
        <dbReference type="ARBA" id="ARBA00022475"/>
    </source>
</evidence>
<evidence type="ECO:0000313" key="11">
    <source>
        <dbReference type="Proteomes" id="UP001368500"/>
    </source>
</evidence>
<gene>
    <name evidence="10" type="primary">epsF</name>
    <name evidence="10" type="ORF">AACH11_19475</name>
</gene>
<evidence type="ECO:0000256" key="3">
    <source>
        <dbReference type="ARBA" id="ARBA00022692"/>
    </source>
</evidence>
<protein>
    <submittedName>
        <fullName evidence="10">Chain length determinant protein EpsF</fullName>
    </submittedName>
</protein>
<proteinExistence type="predicted"/>
<evidence type="ECO:0000256" key="6">
    <source>
        <dbReference type="SAM" id="Coils"/>
    </source>
</evidence>
<feature type="transmembrane region" description="Helical" evidence="7">
    <location>
        <begin position="397"/>
        <end position="419"/>
    </location>
</feature>
<keyword evidence="4 7" id="KW-1133">Transmembrane helix</keyword>
<keyword evidence="11" id="KW-1185">Reference proteome</keyword>
<accession>A0ABU9BE08</accession>
<evidence type="ECO:0000256" key="4">
    <source>
        <dbReference type="ARBA" id="ARBA00022989"/>
    </source>
</evidence>
<comment type="subcellular location">
    <subcellularLocation>
        <location evidence="1">Cell membrane</location>
        <topology evidence="1">Multi-pass membrane protein</topology>
    </subcellularLocation>
</comment>